<dbReference type="Proteomes" id="UP000325785">
    <property type="component" value="Chromosome"/>
</dbReference>
<dbReference type="OrthoDB" id="7865311at2"/>
<gene>
    <name evidence="2" type="ORF">RIdsm_02130</name>
</gene>
<accession>A0A5P3AAU5</accession>
<dbReference type="RefSeq" id="WP_143100416.1">
    <property type="nucleotide sequence ID" value="NZ_CP031598.1"/>
</dbReference>
<dbReference type="EMBL" id="CP031598">
    <property type="protein sequence ID" value="QEW26331.1"/>
    <property type="molecule type" value="Genomic_DNA"/>
</dbReference>
<name>A0A5P3AAU5_9RHOB</name>
<evidence type="ECO:0000313" key="3">
    <source>
        <dbReference type="Proteomes" id="UP000325785"/>
    </source>
</evidence>
<feature type="signal peptide" evidence="1">
    <location>
        <begin position="1"/>
        <end position="23"/>
    </location>
</feature>
<keyword evidence="1" id="KW-0732">Signal</keyword>
<feature type="chain" id="PRO_5025016208" description="SmpA / OmlA family protein" evidence="1">
    <location>
        <begin position="24"/>
        <end position="255"/>
    </location>
</feature>
<reference evidence="2 3" key="1">
    <citation type="submission" date="2018-08" db="EMBL/GenBank/DDBJ databases">
        <title>Genetic Globetrotter - A new plasmid hitch-hiking vast phylogenetic and geographic distances.</title>
        <authorList>
            <person name="Vollmers J."/>
            <person name="Petersen J."/>
        </authorList>
    </citation>
    <scope>NUCLEOTIDE SEQUENCE [LARGE SCALE GENOMIC DNA]</scope>
    <source>
        <strain evidence="2 3">DSM 26383</strain>
    </source>
</reference>
<dbReference type="PROSITE" id="PS51257">
    <property type="entry name" value="PROKAR_LIPOPROTEIN"/>
    <property type="match status" value="1"/>
</dbReference>
<protein>
    <recommendedName>
        <fullName evidence="4">SmpA / OmlA family protein</fullName>
    </recommendedName>
</protein>
<proteinExistence type="predicted"/>
<evidence type="ECO:0000256" key="1">
    <source>
        <dbReference type="SAM" id="SignalP"/>
    </source>
</evidence>
<evidence type="ECO:0000313" key="2">
    <source>
        <dbReference type="EMBL" id="QEW26331.1"/>
    </source>
</evidence>
<dbReference type="AlphaFoldDB" id="A0A5P3AAU5"/>
<organism evidence="2 3">
    <name type="scientific">Roseovarius indicus</name>
    <dbReference type="NCBI Taxonomy" id="540747"/>
    <lineage>
        <taxon>Bacteria</taxon>
        <taxon>Pseudomonadati</taxon>
        <taxon>Pseudomonadota</taxon>
        <taxon>Alphaproteobacteria</taxon>
        <taxon>Rhodobacterales</taxon>
        <taxon>Roseobacteraceae</taxon>
        <taxon>Roseovarius</taxon>
    </lineage>
</organism>
<evidence type="ECO:0008006" key="4">
    <source>
        <dbReference type="Google" id="ProtNLM"/>
    </source>
</evidence>
<sequence length="255" mass="27548" precursor="true">MAMRIASACLSLMLVASCGAEMAEVPRLADESIAEDAPKMSVAAQRSPQPSTGGFLSALFGGTRQAPQPEAAAPGSTEADVTEASVPAADAVKSDIAFGTRLPYGRVAKICGVADRQLGEKIAQYPERRPKHRLYDSAPGSTRPHTFYITGFDDGCARQFTAAMAVFGSVEMHEQLRYGLPAEVQPYSDTDKAYEKLKRRVCNKPRRKPCGSRIGQMAKDTVFLSVYERFGGNSQWMNILLHGGDIVAQDRKSGL</sequence>
<dbReference type="KEGG" id="rid:RIdsm_02130"/>